<sequence length="90" mass="8411">MKDSPRSASSLAASAACCGDQPPADLTGPDLTGPDLSAPDLSAPDLSGLGEAAGTAAPCCGTTAEARQAGSCCGPGAKKEAVASGQGCCG</sequence>
<dbReference type="RefSeq" id="WP_282765524.1">
    <property type="nucleotide sequence ID" value="NZ_JASCTH010000031.1"/>
</dbReference>
<evidence type="ECO:0000313" key="3">
    <source>
        <dbReference type="Proteomes" id="UP001241758"/>
    </source>
</evidence>
<feature type="compositionally biased region" description="Low complexity" evidence="1">
    <location>
        <begin position="1"/>
        <end position="16"/>
    </location>
</feature>
<reference evidence="2 3" key="1">
    <citation type="submission" date="2023-05" db="EMBL/GenBank/DDBJ databases">
        <title>Actinoplanes sp. NEAU-A12 genome sequencing.</title>
        <authorList>
            <person name="Wang Z.-S."/>
        </authorList>
    </citation>
    <scope>NUCLEOTIDE SEQUENCE [LARGE SCALE GENOMIC DNA]</scope>
    <source>
        <strain evidence="2 3">NEAU-A12</strain>
    </source>
</reference>
<comment type="caution">
    <text evidence="2">The sequence shown here is derived from an EMBL/GenBank/DDBJ whole genome shotgun (WGS) entry which is preliminary data.</text>
</comment>
<dbReference type="EMBL" id="JASCTH010000031">
    <property type="protein sequence ID" value="MDI6104211.1"/>
    <property type="molecule type" value="Genomic_DNA"/>
</dbReference>
<accession>A0ABT6WX57</accession>
<feature type="region of interest" description="Disordered" evidence="1">
    <location>
        <begin position="1"/>
        <end position="56"/>
    </location>
</feature>
<evidence type="ECO:0000256" key="1">
    <source>
        <dbReference type="SAM" id="MobiDB-lite"/>
    </source>
</evidence>
<keyword evidence="3" id="KW-1185">Reference proteome</keyword>
<name>A0ABT6WX57_9ACTN</name>
<dbReference type="Proteomes" id="UP001241758">
    <property type="component" value="Unassembled WGS sequence"/>
</dbReference>
<proteinExistence type="predicted"/>
<evidence type="ECO:0000313" key="2">
    <source>
        <dbReference type="EMBL" id="MDI6104211.1"/>
    </source>
</evidence>
<dbReference type="PROSITE" id="PS51257">
    <property type="entry name" value="PROKAR_LIPOPROTEIN"/>
    <property type="match status" value="1"/>
</dbReference>
<protein>
    <submittedName>
        <fullName evidence="2">Uncharacterized protein</fullName>
    </submittedName>
</protein>
<organism evidence="2 3">
    <name type="scientific">Actinoplanes sandaracinus</name>
    <dbReference type="NCBI Taxonomy" id="3045177"/>
    <lineage>
        <taxon>Bacteria</taxon>
        <taxon>Bacillati</taxon>
        <taxon>Actinomycetota</taxon>
        <taxon>Actinomycetes</taxon>
        <taxon>Micromonosporales</taxon>
        <taxon>Micromonosporaceae</taxon>
        <taxon>Actinoplanes</taxon>
    </lineage>
</organism>
<gene>
    <name evidence="2" type="ORF">QLQ12_37035</name>
</gene>